<dbReference type="SUPFAM" id="SSF140376">
    <property type="entry name" value="ChaB-like"/>
    <property type="match status" value="1"/>
</dbReference>
<feature type="domain" description="Rho termination factor-like N-terminal" evidence="2">
    <location>
        <begin position="102"/>
        <end position="129"/>
    </location>
</feature>
<reference evidence="3 4" key="1">
    <citation type="submission" date="2017-11" db="EMBL/GenBank/DDBJ databases">
        <title>Draft genome of Arthrobacter agilis strain UMCV2, a plant growth-promoting rhizobacterium and biocontrol capacity of phytopathogenic fungi.</title>
        <authorList>
            <person name="Martinez-Camara R."/>
            <person name="Santoyo G."/>
            <person name="Moreno-Hagelsieb G."/>
            <person name="Valencia-Cantero E."/>
        </authorList>
    </citation>
    <scope>NUCLEOTIDE SEQUENCE [LARGE SCALE GENOMIC DNA]</scope>
    <source>
        <strain evidence="3 4">UMCV2</strain>
    </source>
</reference>
<dbReference type="InterPro" id="IPR011112">
    <property type="entry name" value="Rho-like_N"/>
</dbReference>
<dbReference type="Proteomes" id="UP000239187">
    <property type="component" value="Chromosome"/>
</dbReference>
<evidence type="ECO:0000256" key="1">
    <source>
        <dbReference type="SAM" id="MobiDB-lite"/>
    </source>
</evidence>
<dbReference type="Pfam" id="PF07498">
    <property type="entry name" value="Rho_N"/>
    <property type="match status" value="1"/>
</dbReference>
<dbReference type="InterPro" id="IPR009317">
    <property type="entry name" value="ChaB"/>
</dbReference>
<dbReference type="InterPro" id="IPR037205">
    <property type="entry name" value="ChaB_sf"/>
</dbReference>
<evidence type="ECO:0000259" key="2">
    <source>
        <dbReference type="Pfam" id="PF07498"/>
    </source>
</evidence>
<organism evidence="3 4">
    <name type="scientific">Arthrobacter agilis</name>
    <dbReference type="NCBI Taxonomy" id="37921"/>
    <lineage>
        <taxon>Bacteria</taxon>
        <taxon>Bacillati</taxon>
        <taxon>Actinomycetota</taxon>
        <taxon>Actinomycetes</taxon>
        <taxon>Micrococcales</taxon>
        <taxon>Micrococcaceae</taxon>
        <taxon>Arthrobacter</taxon>
    </lineage>
</organism>
<dbReference type="GO" id="GO:0006353">
    <property type="term" value="P:DNA-templated transcription termination"/>
    <property type="evidence" value="ECO:0007669"/>
    <property type="project" value="InterPro"/>
</dbReference>
<feature type="region of interest" description="Disordered" evidence="1">
    <location>
        <begin position="1"/>
        <end position="28"/>
    </location>
</feature>
<feature type="region of interest" description="Disordered" evidence="1">
    <location>
        <begin position="59"/>
        <end position="101"/>
    </location>
</feature>
<protein>
    <submittedName>
        <fullName evidence="3">Cation transport regulator ChaB</fullName>
    </submittedName>
</protein>
<dbReference type="RefSeq" id="WP_133081359.1">
    <property type="nucleotide sequence ID" value="NZ_CP024915.1"/>
</dbReference>
<gene>
    <name evidence="3" type="ORF">CVO76_02595</name>
</gene>
<dbReference type="EMBL" id="CP024915">
    <property type="protein sequence ID" value="AUZ86648.1"/>
    <property type="molecule type" value="Genomic_DNA"/>
</dbReference>
<dbReference type="Pfam" id="PF06150">
    <property type="entry name" value="ChaB"/>
    <property type="match status" value="1"/>
</dbReference>
<evidence type="ECO:0000313" key="3">
    <source>
        <dbReference type="EMBL" id="AUZ86648.1"/>
    </source>
</evidence>
<feature type="compositionally biased region" description="Basic and acidic residues" evidence="1">
    <location>
        <begin position="1"/>
        <end position="12"/>
    </location>
</feature>
<evidence type="ECO:0000313" key="4">
    <source>
        <dbReference type="Proteomes" id="UP000239187"/>
    </source>
</evidence>
<feature type="compositionally biased region" description="Basic and acidic residues" evidence="1">
    <location>
        <begin position="59"/>
        <end position="75"/>
    </location>
</feature>
<dbReference type="AlphaFoldDB" id="A0A2L0UBP1"/>
<name>A0A2L0UBP1_9MICC</name>
<sequence>MSRFTKDGKVKPETLPSTLQRSDEKAQDTFAATLDAAEEQYGDGERARRTAFASLKHGFEKVGDHWEPKEEKGPSDDQAAGGRAEARPTAGGVDANSSKQHLYDLAKKLDVPGRSTMSKADLVEALQKANDRATRKARER</sequence>
<accession>A0A2L0UBP1</accession>
<dbReference type="Gene3D" id="1.10.1740.70">
    <property type="entry name" value="ChaB"/>
    <property type="match status" value="1"/>
</dbReference>
<proteinExistence type="predicted"/>